<evidence type="ECO:0000313" key="1">
    <source>
        <dbReference type="EMBL" id="SVC39545.1"/>
    </source>
</evidence>
<protein>
    <submittedName>
        <fullName evidence="1">Uncharacterized protein</fullName>
    </submittedName>
</protein>
<accession>A0A382LV03</accession>
<dbReference type="AlphaFoldDB" id="A0A382LV03"/>
<feature type="non-terminal residue" evidence="1">
    <location>
        <position position="44"/>
    </location>
</feature>
<reference evidence="1" key="1">
    <citation type="submission" date="2018-05" db="EMBL/GenBank/DDBJ databases">
        <authorList>
            <person name="Lanie J.A."/>
            <person name="Ng W.-L."/>
            <person name="Kazmierczak K.M."/>
            <person name="Andrzejewski T.M."/>
            <person name="Davidsen T.M."/>
            <person name="Wayne K.J."/>
            <person name="Tettelin H."/>
            <person name="Glass J.I."/>
            <person name="Rusch D."/>
            <person name="Podicherti R."/>
            <person name="Tsui H.-C.T."/>
            <person name="Winkler M.E."/>
        </authorList>
    </citation>
    <scope>NUCLEOTIDE SEQUENCE</scope>
</reference>
<dbReference type="EMBL" id="UINC01088912">
    <property type="protein sequence ID" value="SVC39545.1"/>
    <property type="molecule type" value="Genomic_DNA"/>
</dbReference>
<proteinExistence type="predicted"/>
<sequence>MAAISIAAFVLIELVLRLAFFQCTMPEPNLCNYGVVKYFFNRIE</sequence>
<organism evidence="1">
    <name type="scientific">marine metagenome</name>
    <dbReference type="NCBI Taxonomy" id="408172"/>
    <lineage>
        <taxon>unclassified sequences</taxon>
        <taxon>metagenomes</taxon>
        <taxon>ecological metagenomes</taxon>
    </lineage>
</organism>
<name>A0A382LV03_9ZZZZ</name>
<gene>
    <name evidence="1" type="ORF">METZ01_LOCUS292399</name>
</gene>